<evidence type="ECO:0000259" key="11">
    <source>
        <dbReference type="SMART" id="SM00478"/>
    </source>
</evidence>
<dbReference type="GO" id="GO:0051539">
    <property type="term" value="F:4 iron, 4 sulfur cluster binding"/>
    <property type="evidence" value="ECO:0007669"/>
    <property type="project" value="UniProtKB-KW"/>
</dbReference>
<dbReference type="CDD" id="cd00056">
    <property type="entry name" value="ENDO3c"/>
    <property type="match status" value="1"/>
</dbReference>
<keyword evidence="4" id="KW-0479">Metal-binding</keyword>
<dbReference type="InterPro" id="IPR011257">
    <property type="entry name" value="DNA_glycosylase"/>
</dbReference>
<dbReference type="GO" id="GO:0140097">
    <property type="term" value="F:catalytic activity, acting on DNA"/>
    <property type="evidence" value="ECO:0007669"/>
    <property type="project" value="UniProtKB-ARBA"/>
</dbReference>
<dbReference type="Proteomes" id="UP000886381">
    <property type="component" value="Unassembled WGS sequence"/>
</dbReference>
<reference evidence="12" key="1">
    <citation type="journal article" date="2020" name="mSystems">
        <title>Genome- and Community-Level Interaction Insights into Carbon Utilization and Element Cycling Functions of Hydrothermarchaeota in Hydrothermal Sediment.</title>
        <authorList>
            <person name="Zhou Z."/>
            <person name="Liu Y."/>
            <person name="Xu W."/>
            <person name="Pan J."/>
            <person name="Luo Z.H."/>
            <person name="Li M."/>
        </authorList>
    </citation>
    <scope>NUCLEOTIDE SEQUENCE [LARGE SCALE GENOMIC DNA]</scope>
    <source>
        <strain evidence="12">HyVt-28</strain>
    </source>
</reference>
<dbReference type="SMART" id="SM00525">
    <property type="entry name" value="FES"/>
    <property type="match status" value="1"/>
</dbReference>
<comment type="cofactor">
    <cofactor evidence="1">
        <name>[4Fe-4S] cluster</name>
        <dbReference type="ChEBI" id="CHEBI:49883"/>
    </cofactor>
</comment>
<dbReference type="InterPro" id="IPR004035">
    <property type="entry name" value="Endouclease-III_FeS-bd_BS"/>
</dbReference>
<evidence type="ECO:0000256" key="5">
    <source>
        <dbReference type="ARBA" id="ARBA00022763"/>
    </source>
</evidence>
<evidence type="ECO:0000313" key="12">
    <source>
        <dbReference type="EMBL" id="HDL60399.1"/>
    </source>
</evidence>
<keyword evidence="5" id="KW-0227">DNA damage</keyword>
<dbReference type="AlphaFoldDB" id="A0A7V0Q5V5"/>
<evidence type="ECO:0000256" key="2">
    <source>
        <dbReference type="ARBA" id="ARBA00008343"/>
    </source>
</evidence>
<dbReference type="InterPro" id="IPR003265">
    <property type="entry name" value="HhH-GPD_domain"/>
</dbReference>
<keyword evidence="9" id="KW-0234">DNA repair</keyword>
<gene>
    <name evidence="12" type="ORF">ENH14_02970</name>
</gene>
<accession>A0A7V0Q5V5</accession>
<evidence type="ECO:0000256" key="10">
    <source>
        <dbReference type="ARBA" id="ARBA00023295"/>
    </source>
</evidence>
<dbReference type="PROSITE" id="PS00764">
    <property type="entry name" value="ENDONUCLEASE_III_1"/>
    <property type="match status" value="1"/>
</dbReference>
<keyword evidence="6" id="KW-0378">Hydrolase</keyword>
<dbReference type="PANTHER" id="PTHR10359:SF19">
    <property type="entry name" value="DNA REPAIR GLYCOSYLASE MJ1434-RELATED"/>
    <property type="match status" value="1"/>
</dbReference>
<sequence length="217" mass="25273">MKKDIFSEIFHRLYETYGPQHWWPGDSPLEIAIGAILTQNTNWMNVEKAIGNLKKKGLLDAKKLLSIKDDVLTDLIKPAGYYRIKTARLRNFLRWLVTKGGFDGLKNKDMTELRNELLKIKGIGKETADSILLYTLKKPIFVIDAYTRRILKRMGIIETENMEYDEIRNLFESNLPQNVKLFNEYHALLVKLGKETCLKRNPRCTKCPINDICKRLI</sequence>
<dbReference type="GO" id="GO:0004519">
    <property type="term" value="F:endonuclease activity"/>
    <property type="evidence" value="ECO:0007669"/>
    <property type="project" value="UniProtKB-KW"/>
</dbReference>
<comment type="similarity">
    <text evidence="2">Belongs to the Nth/MutY family.</text>
</comment>
<dbReference type="Pfam" id="PF00730">
    <property type="entry name" value="HhH-GPD"/>
    <property type="match status" value="1"/>
</dbReference>
<dbReference type="InterPro" id="IPR023170">
    <property type="entry name" value="HhH_base_excis_C"/>
</dbReference>
<keyword evidence="12" id="KW-0540">Nuclease</keyword>
<evidence type="ECO:0000256" key="3">
    <source>
        <dbReference type="ARBA" id="ARBA00022485"/>
    </source>
</evidence>
<evidence type="ECO:0000256" key="1">
    <source>
        <dbReference type="ARBA" id="ARBA00001966"/>
    </source>
</evidence>
<comment type="caution">
    <text evidence="12">The sequence shown here is derived from an EMBL/GenBank/DDBJ whole genome shotgun (WGS) entry which is preliminary data.</text>
</comment>
<dbReference type="GO" id="GO:0006284">
    <property type="term" value="P:base-excision repair"/>
    <property type="evidence" value="ECO:0007669"/>
    <property type="project" value="InterPro"/>
</dbReference>
<name>A0A7V0Q5V5_UNCW3</name>
<keyword evidence="3" id="KW-0004">4Fe-4S</keyword>
<evidence type="ECO:0000256" key="6">
    <source>
        <dbReference type="ARBA" id="ARBA00022801"/>
    </source>
</evidence>
<dbReference type="GO" id="GO:0046872">
    <property type="term" value="F:metal ion binding"/>
    <property type="evidence" value="ECO:0007669"/>
    <property type="project" value="UniProtKB-KW"/>
</dbReference>
<dbReference type="InterPro" id="IPR003651">
    <property type="entry name" value="Endonuclease3_FeS-loop_motif"/>
</dbReference>
<dbReference type="EMBL" id="DRDR01000127">
    <property type="protein sequence ID" value="HDL60399.1"/>
    <property type="molecule type" value="Genomic_DNA"/>
</dbReference>
<dbReference type="SMART" id="SM00478">
    <property type="entry name" value="ENDO3c"/>
    <property type="match status" value="1"/>
</dbReference>
<dbReference type="Gene3D" id="1.10.1670.10">
    <property type="entry name" value="Helix-hairpin-Helix base-excision DNA repair enzymes (C-terminal)"/>
    <property type="match status" value="1"/>
</dbReference>
<dbReference type="Gene3D" id="1.10.340.30">
    <property type="entry name" value="Hypothetical protein, domain 2"/>
    <property type="match status" value="1"/>
</dbReference>
<protein>
    <submittedName>
        <fullName evidence="12">Endonuclease III domain-containing protein</fullName>
    </submittedName>
</protein>
<evidence type="ECO:0000256" key="7">
    <source>
        <dbReference type="ARBA" id="ARBA00023004"/>
    </source>
</evidence>
<evidence type="ECO:0000256" key="4">
    <source>
        <dbReference type="ARBA" id="ARBA00022723"/>
    </source>
</evidence>
<dbReference type="PANTHER" id="PTHR10359">
    <property type="entry name" value="A/G-SPECIFIC ADENINE GLYCOSYLASE/ENDONUCLEASE III"/>
    <property type="match status" value="1"/>
</dbReference>
<evidence type="ECO:0000256" key="8">
    <source>
        <dbReference type="ARBA" id="ARBA00023014"/>
    </source>
</evidence>
<keyword evidence="8" id="KW-0411">Iron-sulfur</keyword>
<dbReference type="PIRSF" id="PIRSF001435">
    <property type="entry name" value="Nth"/>
    <property type="match status" value="1"/>
</dbReference>
<evidence type="ECO:0000256" key="9">
    <source>
        <dbReference type="ARBA" id="ARBA00023204"/>
    </source>
</evidence>
<organism evidence="12">
    <name type="scientific">candidate division WOR-3 bacterium</name>
    <dbReference type="NCBI Taxonomy" id="2052148"/>
    <lineage>
        <taxon>Bacteria</taxon>
        <taxon>Bacteria division WOR-3</taxon>
    </lineage>
</organism>
<proteinExistence type="inferred from homology"/>
<keyword evidence="12" id="KW-0255">Endonuclease</keyword>
<keyword evidence="7" id="KW-0408">Iron</keyword>
<keyword evidence="10" id="KW-0326">Glycosidase</keyword>
<dbReference type="SUPFAM" id="SSF48150">
    <property type="entry name" value="DNA-glycosylase"/>
    <property type="match status" value="1"/>
</dbReference>
<dbReference type="GO" id="GO:0016798">
    <property type="term" value="F:hydrolase activity, acting on glycosyl bonds"/>
    <property type="evidence" value="ECO:0007669"/>
    <property type="project" value="UniProtKB-KW"/>
</dbReference>
<feature type="domain" description="HhH-GPD" evidence="11">
    <location>
        <begin position="37"/>
        <end position="195"/>
    </location>
</feature>